<dbReference type="AlphaFoldDB" id="A0A2W5KKX6"/>
<dbReference type="SUPFAM" id="SSF46785">
    <property type="entry name" value="Winged helix' DNA-binding domain"/>
    <property type="match status" value="1"/>
</dbReference>
<evidence type="ECO:0000313" key="2">
    <source>
        <dbReference type="EMBL" id="PZQ16524.1"/>
    </source>
</evidence>
<accession>A0A2W5KKX6</accession>
<reference evidence="2 3" key="1">
    <citation type="submission" date="2017-08" db="EMBL/GenBank/DDBJ databases">
        <title>Infants hospitalized years apart are colonized by the same room-sourced microbial strains.</title>
        <authorList>
            <person name="Brooks B."/>
            <person name="Olm M.R."/>
            <person name="Firek B.A."/>
            <person name="Baker R."/>
            <person name="Thomas B.C."/>
            <person name="Morowitz M.J."/>
            <person name="Banfield J.F."/>
        </authorList>
    </citation>
    <scope>NUCLEOTIDE SEQUENCE [LARGE SCALE GENOMIC DNA]</scope>
    <source>
        <strain evidence="2">S2_005_003_R2_42</strain>
    </source>
</reference>
<dbReference type="InterPro" id="IPR036390">
    <property type="entry name" value="WH_DNA-bd_sf"/>
</dbReference>
<dbReference type="EMBL" id="QFPO01000005">
    <property type="protein sequence ID" value="PZQ16524.1"/>
    <property type="molecule type" value="Genomic_DNA"/>
</dbReference>
<dbReference type="InterPro" id="IPR021660">
    <property type="entry name" value="DUF3253"/>
</dbReference>
<feature type="region of interest" description="Disordered" evidence="1">
    <location>
        <begin position="1"/>
        <end position="22"/>
    </location>
</feature>
<name>A0A2W5KKX6_9GAMM</name>
<proteinExistence type="predicted"/>
<dbReference type="Proteomes" id="UP000249046">
    <property type="component" value="Unassembled WGS sequence"/>
</dbReference>
<organism evidence="2 3">
    <name type="scientific">Rhodanobacter denitrificans</name>
    <dbReference type="NCBI Taxonomy" id="666685"/>
    <lineage>
        <taxon>Bacteria</taxon>
        <taxon>Pseudomonadati</taxon>
        <taxon>Pseudomonadota</taxon>
        <taxon>Gammaproteobacteria</taxon>
        <taxon>Lysobacterales</taxon>
        <taxon>Rhodanobacteraceae</taxon>
        <taxon>Rhodanobacter</taxon>
    </lineage>
</organism>
<evidence type="ECO:0000256" key="1">
    <source>
        <dbReference type="SAM" id="MobiDB-lite"/>
    </source>
</evidence>
<comment type="caution">
    <text evidence="2">The sequence shown here is derived from an EMBL/GenBank/DDBJ whole genome shotgun (WGS) entry which is preliminary data.</text>
</comment>
<protein>
    <submittedName>
        <fullName evidence="2">DUF3253 domain-containing protein</fullName>
    </submittedName>
</protein>
<evidence type="ECO:0000313" key="3">
    <source>
        <dbReference type="Proteomes" id="UP000249046"/>
    </source>
</evidence>
<dbReference type="InterPro" id="IPR036388">
    <property type="entry name" value="WH-like_DNA-bd_sf"/>
</dbReference>
<dbReference type="Pfam" id="PF11625">
    <property type="entry name" value="DUF3253"/>
    <property type="match status" value="1"/>
</dbReference>
<gene>
    <name evidence="2" type="ORF">DI564_07810</name>
</gene>
<dbReference type="Gene3D" id="1.10.10.10">
    <property type="entry name" value="Winged helix-like DNA-binding domain superfamily/Winged helix DNA-binding domain"/>
    <property type="match status" value="1"/>
</dbReference>
<sequence>MMRPAVPRPRRTPRPTADPMVQLPDDELANTLRACVLQLLGMQRLAGTIDLHDAARSAALKIGCDWRDLMRPLRTVATTMIDDGILDATQGEAAVDIRHARGPVRLRLRDTLPARPA</sequence>